<dbReference type="Gene3D" id="1.10.260.40">
    <property type="entry name" value="lambda repressor-like DNA-binding domains"/>
    <property type="match status" value="1"/>
</dbReference>
<dbReference type="GO" id="GO:0000976">
    <property type="term" value="F:transcription cis-regulatory region binding"/>
    <property type="evidence" value="ECO:0007669"/>
    <property type="project" value="TreeGrafter"/>
</dbReference>
<evidence type="ECO:0000313" key="6">
    <source>
        <dbReference type="Proteomes" id="UP000033411"/>
    </source>
</evidence>
<dbReference type="AlphaFoldDB" id="A0A0F5Q437"/>
<dbReference type="CDD" id="cd06279">
    <property type="entry name" value="PBP1_LacI-like"/>
    <property type="match status" value="1"/>
</dbReference>
<dbReference type="InterPro" id="IPR010982">
    <property type="entry name" value="Lambda_DNA-bd_dom_sf"/>
</dbReference>
<evidence type="ECO:0000259" key="4">
    <source>
        <dbReference type="PROSITE" id="PS50932"/>
    </source>
</evidence>
<dbReference type="InterPro" id="IPR000843">
    <property type="entry name" value="HTH_LacI"/>
</dbReference>
<dbReference type="InterPro" id="IPR046335">
    <property type="entry name" value="LacI/GalR-like_sensor"/>
</dbReference>
<dbReference type="PATRIC" id="fig|1293439.3.peg.3359"/>
<keyword evidence="2" id="KW-0238">DNA-binding</keyword>
<dbReference type="Pfam" id="PF13377">
    <property type="entry name" value="Peripla_BP_3"/>
    <property type="match status" value="1"/>
</dbReference>
<dbReference type="SUPFAM" id="SSF53822">
    <property type="entry name" value="Periplasmic binding protein-like I"/>
    <property type="match status" value="1"/>
</dbReference>
<dbReference type="SUPFAM" id="SSF47413">
    <property type="entry name" value="lambda repressor-like DNA-binding domains"/>
    <property type="match status" value="1"/>
</dbReference>
<keyword evidence="3" id="KW-0804">Transcription</keyword>
<evidence type="ECO:0000313" key="5">
    <source>
        <dbReference type="EMBL" id="KKC35630.1"/>
    </source>
</evidence>
<dbReference type="Gene3D" id="3.40.50.2300">
    <property type="match status" value="2"/>
</dbReference>
<accession>A0A0F5Q437</accession>
<dbReference type="InterPro" id="IPR028082">
    <property type="entry name" value="Peripla_BP_I"/>
</dbReference>
<gene>
    <name evidence="5" type="ORF">WH87_16455</name>
</gene>
<dbReference type="EMBL" id="LANJ01000045">
    <property type="protein sequence ID" value="KKC35630.1"/>
    <property type="molecule type" value="Genomic_DNA"/>
</dbReference>
<comment type="caution">
    <text evidence="5">The sequence shown here is derived from an EMBL/GenBank/DDBJ whole genome shotgun (WGS) entry which is preliminary data.</text>
</comment>
<dbReference type="SMART" id="SM00354">
    <property type="entry name" value="HTH_LACI"/>
    <property type="match status" value="1"/>
</dbReference>
<name>A0A0F5Q437_9HYPH</name>
<dbReference type="GO" id="GO:0003700">
    <property type="term" value="F:DNA-binding transcription factor activity"/>
    <property type="evidence" value="ECO:0007669"/>
    <property type="project" value="TreeGrafter"/>
</dbReference>
<evidence type="ECO:0000256" key="1">
    <source>
        <dbReference type="ARBA" id="ARBA00023015"/>
    </source>
</evidence>
<keyword evidence="6" id="KW-1185">Reference proteome</keyword>
<protein>
    <submittedName>
        <fullName evidence="5">LacI family transcriptional regulator</fullName>
    </submittedName>
</protein>
<dbReference type="CDD" id="cd01392">
    <property type="entry name" value="HTH_LacI"/>
    <property type="match status" value="1"/>
</dbReference>
<evidence type="ECO:0000256" key="3">
    <source>
        <dbReference type="ARBA" id="ARBA00023163"/>
    </source>
</evidence>
<dbReference type="OrthoDB" id="5171752at2"/>
<keyword evidence="1" id="KW-0805">Transcription regulation</keyword>
<dbReference type="PANTHER" id="PTHR30146">
    <property type="entry name" value="LACI-RELATED TRANSCRIPTIONAL REPRESSOR"/>
    <property type="match status" value="1"/>
</dbReference>
<reference evidence="5 6" key="1">
    <citation type="submission" date="2015-03" db="EMBL/GenBank/DDBJ databases">
        <authorList>
            <person name="Lepp D."/>
            <person name="Hassan Y.I."/>
            <person name="Li X.-Z."/>
            <person name="Zhou T."/>
        </authorList>
    </citation>
    <scope>NUCLEOTIDE SEQUENCE [LARGE SCALE GENOMIC DNA]</scope>
    <source>
        <strain evidence="5 6">E84</strain>
    </source>
</reference>
<dbReference type="Proteomes" id="UP000033411">
    <property type="component" value="Unassembled WGS sequence"/>
</dbReference>
<dbReference type="PROSITE" id="PS50932">
    <property type="entry name" value="HTH_LACI_2"/>
    <property type="match status" value="1"/>
</dbReference>
<evidence type="ECO:0000256" key="2">
    <source>
        <dbReference type="ARBA" id="ARBA00023125"/>
    </source>
</evidence>
<proteinExistence type="predicted"/>
<dbReference type="Pfam" id="PF00356">
    <property type="entry name" value="LacI"/>
    <property type="match status" value="1"/>
</dbReference>
<dbReference type="STRING" id="1293439.WH87_16455"/>
<organism evidence="5 6">
    <name type="scientific">Devosia epidermidihirudinis</name>
    <dbReference type="NCBI Taxonomy" id="1293439"/>
    <lineage>
        <taxon>Bacteria</taxon>
        <taxon>Pseudomonadati</taxon>
        <taxon>Pseudomonadota</taxon>
        <taxon>Alphaproteobacteria</taxon>
        <taxon>Hyphomicrobiales</taxon>
        <taxon>Devosiaceae</taxon>
        <taxon>Devosia</taxon>
    </lineage>
</organism>
<dbReference type="PANTHER" id="PTHR30146:SF138">
    <property type="entry name" value="TRANSCRIPTIONAL REGULATORY PROTEIN"/>
    <property type="match status" value="1"/>
</dbReference>
<feature type="domain" description="HTH lacI-type" evidence="4">
    <location>
        <begin position="13"/>
        <end position="68"/>
    </location>
</feature>
<sequence length="357" mass="37556">MGVGVAKGSEASVKLKDVAKAAGVSQGTASNVFSRPDVVREEVRERVLKTAKELGYAGPSLTGRLLRAGKVNAIGVATVEPMKYFFEDPFARALMAGIAEACDANGAGLSLVSAGNPEKLAWNIQSALVDGFVLLCVDGGERLVELTRERQLPFMALSLGTDDASIPALVVDNIGGAAAAARHLVELGHRQIAVLSTEYSERHYGRVTAAQADASLYSTSHDRITGYWQVLEAAGISRDAMAIFETRNNEESVAACLEDLFANGPRPTAILAMSDRIALIAMDWLQRRGIAVPGEVSIVGFDGVPEAAASVPPLTTIAQPIAELGRRAVLAILNEGPQGREMLPVELVVRGSTAAPS</sequence>